<dbReference type="AlphaFoldDB" id="A0A1H7MAA0"/>
<keyword evidence="5" id="KW-1185">Reference proteome</keyword>
<dbReference type="EMBL" id="FOAF01000001">
    <property type="protein sequence ID" value="SEL08260.1"/>
    <property type="molecule type" value="Genomic_DNA"/>
</dbReference>
<dbReference type="InterPro" id="IPR011330">
    <property type="entry name" value="Glyco_hydro/deAcase_b/a-brl"/>
</dbReference>
<feature type="domain" description="NodB homology" evidence="3">
    <location>
        <begin position="26"/>
        <end position="202"/>
    </location>
</feature>
<accession>A0A1H7MAA0</accession>
<evidence type="ECO:0000256" key="2">
    <source>
        <dbReference type="ARBA" id="ARBA00022801"/>
    </source>
</evidence>
<dbReference type="RefSeq" id="WP_093322817.1">
    <property type="nucleotide sequence ID" value="NZ_FOAF01000001.1"/>
</dbReference>
<dbReference type="InterPro" id="IPR002509">
    <property type="entry name" value="NODB_dom"/>
</dbReference>
<name>A0A1H7MAA0_OLID1</name>
<dbReference type="Proteomes" id="UP000199421">
    <property type="component" value="Unassembled WGS sequence"/>
</dbReference>
<proteinExistence type="predicted"/>
<gene>
    <name evidence="4" type="ORF">SAMN05661044_01928</name>
</gene>
<organism evidence="4 5">
    <name type="scientific">Olivibacter domesticus</name>
    <name type="common">Pseudosphingobacterium domesticum</name>
    <dbReference type="NCBI Taxonomy" id="407022"/>
    <lineage>
        <taxon>Bacteria</taxon>
        <taxon>Pseudomonadati</taxon>
        <taxon>Bacteroidota</taxon>
        <taxon>Sphingobacteriia</taxon>
        <taxon>Sphingobacteriales</taxon>
        <taxon>Sphingobacteriaceae</taxon>
        <taxon>Olivibacter</taxon>
    </lineage>
</organism>
<keyword evidence="2" id="KW-0378">Hydrolase</keyword>
<dbReference type="PANTHER" id="PTHR10587">
    <property type="entry name" value="GLYCOSYL TRANSFERASE-RELATED"/>
    <property type="match status" value="1"/>
</dbReference>
<dbReference type="GO" id="GO:0005975">
    <property type="term" value="P:carbohydrate metabolic process"/>
    <property type="evidence" value="ECO:0007669"/>
    <property type="project" value="InterPro"/>
</dbReference>
<dbReference type="CDD" id="cd10917">
    <property type="entry name" value="CE4_NodB_like_6s_7s"/>
    <property type="match status" value="1"/>
</dbReference>
<dbReference type="PANTHER" id="PTHR10587:SF133">
    <property type="entry name" value="CHITIN DEACETYLASE 1-RELATED"/>
    <property type="match status" value="1"/>
</dbReference>
<dbReference type="STRING" id="407022.SAMN05661044_01928"/>
<dbReference type="Pfam" id="PF01522">
    <property type="entry name" value="Polysacc_deac_1"/>
    <property type="match status" value="1"/>
</dbReference>
<dbReference type="OrthoDB" id="9812065at2"/>
<sequence>MNIVKSPVWLHWLLPHLTWHHSRHEKIIYLTFDDGPIPDVTPQVLNILKKYNIQASFFCVGENIVKYPEIFEQLRIDGHRIGNHTFNHLKGWGTSLKKYLENVEKCHQYTQSNLFRPPYGKCTPQQFRKLRKQYKIIMWDVITYDFDTQLSPQDCYNNAIQFTTNGSIVVFHDNVKALPRLLYALPKAIEYWLAAGYEFRTL</sequence>
<evidence type="ECO:0000313" key="5">
    <source>
        <dbReference type="Proteomes" id="UP000199421"/>
    </source>
</evidence>
<evidence type="ECO:0000313" key="4">
    <source>
        <dbReference type="EMBL" id="SEL08260.1"/>
    </source>
</evidence>
<dbReference type="SUPFAM" id="SSF88713">
    <property type="entry name" value="Glycoside hydrolase/deacetylase"/>
    <property type="match status" value="1"/>
</dbReference>
<keyword evidence="1" id="KW-0479">Metal-binding</keyword>
<reference evidence="5" key="1">
    <citation type="submission" date="2016-10" db="EMBL/GenBank/DDBJ databases">
        <authorList>
            <person name="Varghese N."/>
            <person name="Submissions S."/>
        </authorList>
    </citation>
    <scope>NUCLEOTIDE SEQUENCE [LARGE SCALE GENOMIC DNA]</scope>
    <source>
        <strain evidence="5">DSM 18733</strain>
    </source>
</reference>
<dbReference type="GO" id="GO:0046872">
    <property type="term" value="F:metal ion binding"/>
    <property type="evidence" value="ECO:0007669"/>
    <property type="project" value="UniProtKB-KW"/>
</dbReference>
<evidence type="ECO:0000259" key="3">
    <source>
        <dbReference type="PROSITE" id="PS51677"/>
    </source>
</evidence>
<dbReference type="InterPro" id="IPR050248">
    <property type="entry name" value="Polysacc_deacetylase_ArnD"/>
</dbReference>
<dbReference type="PROSITE" id="PS51677">
    <property type="entry name" value="NODB"/>
    <property type="match status" value="1"/>
</dbReference>
<dbReference type="GO" id="GO:0016020">
    <property type="term" value="C:membrane"/>
    <property type="evidence" value="ECO:0007669"/>
    <property type="project" value="TreeGrafter"/>
</dbReference>
<dbReference type="GO" id="GO:0016810">
    <property type="term" value="F:hydrolase activity, acting on carbon-nitrogen (but not peptide) bonds"/>
    <property type="evidence" value="ECO:0007669"/>
    <property type="project" value="InterPro"/>
</dbReference>
<evidence type="ECO:0000256" key="1">
    <source>
        <dbReference type="ARBA" id="ARBA00022723"/>
    </source>
</evidence>
<protein>
    <submittedName>
        <fullName evidence="4">Peptidoglycan/xylan/chitin deacetylase, PgdA/CDA1 family</fullName>
    </submittedName>
</protein>
<dbReference type="Gene3D" id="3.20.20.370">
    <property type="entry name" value="Glycoside hydrolase/deacetylase"/>
    <property type="match status" value="1"/>
</dbReference>